<evidence type="ECO:0000313" key="3">
    <source>
        <dbReference type="Proteomes" id="UP001229421"/>
    </source>
</evidence>
<protein>
    <submittedName>
        <fullName evidence="2">Uncharacterized protein</fullName>
    </submittedName>
</protein>
<name>A0AAD8K0Q1_TARER</name>
<dbReference type="AlphaFoldDB" id="A0AAD8K0Q1"/>
<dbReference type="EMBL" id="JAUHHV010000008">
    <property type="protein sequence ID" value="KAK1414264.1"/>
    <property type="molecule type" value="Genomic_DNA"/>
</dbReference>
<dbReference type="Proteomes" id="UP001229421">
    <property type="component" value="Unassembled WGS sequence"/>
</dbReference>
<evidence type="ECO:0000313" key="2">
    <source>
        <dbReference type="EMBL" id="KAK1414264.1"/>
    </source>
</evidence>
<dbReference type="PANTHER" id="PTHR35504">
    <property type="entry name" value="PROTEIN EMBRYONIC FLOWER 1"/>
    <property type="match status" value="1"/>
</dbReference>
<dbReference type="GO" id="GO:0009910">
    <property type="term" value="P:negative regulation of flower development"/>
    <property type="evidence" value="ECO:0007669"/>
    <property type="project" value="InterPro"/>
</dbReference>
<keyword evidence="3" id="KW-1185">Reference proteome</keyword>
<feature type="region of interest" description="Disordered" evidence="1">
    <location>
        <begin position="221"/>
        <end position="258"/>
    </location>
</feature>
<gene>
    <name evidence="2" type="ORF">QVD17_30007</name>
</gene>
<dbReference type="GO" id="GO:0048367">
    <property type="term" value="P:shoot system development"/>
    <property type="evidence" value="ECO:0007669"/>
    <property type="project" value="InterPro"/>
</dbReference>
<dbReference type="InterPro" id="IPR034583">
    <property type="entry name" value="EMF1"/>
</dbReference>
<feature type="compositionally biased region" description="Basic and acidic residues" evidence="1">
    <location>
        <begin position="283"/>
        <end position="293"/>
    </location>
</feature>
<comment type="caution">
    <text evidence="2">The sequence shown here is derived from an EMBL/GenBank/DDBJ whole genome shotgun (WGS) entry which is preliminary data.</text>
</comment>
<evidence type="ECO:0000256" key="1">
    <source>
        <dbReference type="SAM" id="MobiDB-lite"/>
    </source>
</evidence>
<feature type="region of interest" description="Disordered" evidence="1">
    <location>
        <begin position="277"/>
        <end position="297"/>
    </location>
</feature>
<sequence>MEIDLNKEESPEACQFINFSIREYVAEIQKKNPAKCWPFGSLRNPDINSSEDTTTELAEAPNLSKIENLNVKEDVPETTTGMIESLGIDSDMGKIADNGSSELTFCKVNNCQNRDENDVGECAKIRHNVAADKNEPGKTRPRRKPHKFRLLSDIYKDPASELRAGCDRTNPKNVNRRFVTEIEDESDDDDVTLAAYFRKQKGVGTTDLTLKKKRGATVVEGLSVDQDRKSNHGSKDSIRKDSNVGSSRKKSRTDGIDARTMPEHVKDYQLQCSQKRNRFAEVSSKEATEKEKENEDTEMEAVMLLARHFNEEKQILREVETNTTCACAKKTIRERSTQSGYKPITKTSSKTATEHQVKKITKQKLENISSSVQMRTFMPMKATTGGGFQSQVEMSMMKAAGVGTYAQNRTPLVCSYSRNPADFSTPNDENKFMRGG</sequence>
<dbReference type="GO" id="GO:0045892">
    <property type="term" value="P:negative regulation of DNA-templated transcription"/>
    <property type="evidence" value="ECO:0007669"/>
    <property type="project" value="InterPro"/>
</dbReference>
<proteinExistence type="predicted"/>
<reference evidence="2" key="1">
    <citation type="journal article" date="2023" name="bioRxiv">
        <title>Improved chromosome-level genome assembly for marigold (Tagetes erecta).</title>
        <authorList>
            <person name="Jiang F."/>
            <person name="Yuan L."/>
            <person name="Wang S."/>
            <person name="Wang H."/>
            <person name="Xu D."/>
            <person name="Wang A."/>
            <person name="Fan W."/>
        </authorList>
    </citation>
    <scope>NUCLEOTIDE SEQUENCE</scope>
    <source>
        <strain evidence="2">WSJ</strain>
        <tissue evidence="2">Leaf</tissue>
    </source>
</reference>
<organism evidence="2 3">
    <name type="scientific">Tagetes erecta</name>
    <name type="common">African marigold</name>
    <dbReference type="NCBI Taxonomy" id="13708"/>
    <lineage>
        <taxon>Eukaryota</taxon>
        <taxon>Viridiplantae</taxon>
        <taxon>Streptophyta</taxon>
        <taxon>Embryophyta</taxon>
        <taxon>Tracheophyta</taxon>
        <taxon>Spermatophyta</taxon>
        <taxon>Magnoliopsida</taxon>
        <taxon>eudicotyledons</taxon>
        <taxon>Gunneridae</taxon>
        <taxon>Pentapetalae</taxon>
        <taxon>asterids</taxon>
        <taxon>campanulids</taxon>
        <taxon>Asterales</taxon>
        <taxon>Asteraceae</taxon>
        <taxon>Asteroideae</taxon>
        <taxon>Heliantheae alliance</taxon>
        <taxon>Tageteae</taxon>
        <taxon>Tagetes</taxon>
    </lineage>
</organism>
<dbReference type="PANTHER" id="PTHR35504:SF1">
    <property type="entry name" value="PROTEIN EMBRYONIC FLOWER 1"/>
    <property type="match status" value="1"/>
</dbReference>
<feature type="compositionally biased region" description="Basic and acidic residues" evidence="1">
    <location>
        <begin position="225"/>
        <end position="242"/>
    </location>
</feature>
<accession>A0AAD8K0Q1</accession>